<keyword evidence="3" id="KW-1185">Reference proteome</keyword>
<evidence type="ECO:0000313" key="3">
    <source>
        <dbReference type="Proteomes" id="UP001268542"/>
    </source>
</evidence>
<accession>A0ABU3PS74</accession>
<reference evidence="2 3" key="1">
    <citation type="submission" date="2023-08" db="EMBL/GenBank/DDBJ databases">
        <title>Nocardioides seae sp. nov., a bacterium isolated from a soil.</title>
        <authorList>
            <person name="Wang X."/>
        </authorList>
    </citation>
    <scope>NUCLEOTIDE SEQUENCE [LARGE SCALE GENOMIC DNA]</scope>
    <source>
        <strain evidence="2 3">YZH12</strain>
    </source>
</reference>
<evidence type="ECO:0000259" key="1">
    <source>
        <dbReference type="Pfam" id="PF13452"/>
    </source>
</evidence>
<comment type="caution">
    <text evidence="2">The sequence shown here is derived from an EMBL/GenBank/DDBJ whole genome shotgun (WGS) entry which is preliminary data.</text>
</comment>
<dbReference type="CDD" id="cd03441">
    <property type="entry name" value="R_hydratase_like"/>
    <property type="match status" value="1"/>
</dbReference>
<dbReference type="InterPro" id="IPR039569">
    <property type="entry name" value="FAS1-like_DH_region"/>
</dbReference>
<gene>
    <name evidence="2" type="ORF">RDV89_03145</name>
</gene>
<dbReference type="SUPFAM" id="SSF54637">
    <property type="entry name" value="Thioesterase/thiol ester dehydrase-isomerase"/>
    <property type="match status" value="1"/>
</dbReference>
<dbReference type="InterPro" id="IPR029069">
    <property type="entry name" value="HotDog_dom_sf"/>
</dbReference>
<name>A0ABU3PS74_9ACTN</name>
<dbReference type="Gene3D" id="3.10.129.10">
    <property type="entry name" value="Hotdog Thioesterase"/>
    <property type="match status" value="1"/>
</dbReference>
<dbReference type="Pfam" id="PF13452">
    <property type="entry name" value="FAS1_DH_region"/>
    <property type="match status" value="1"/>
</dbReference>
<feature type="domain" description="FAS1-like dehydratase" evidence="1">
    <location>
        <begin position="7"/>
        <end position="122"/>
    </location>
</feature>
<evidence type="ECO:0000313" key="2">
    <source>
        <dbReference type="EMBL" id="MDT9592046.1"/>
    </source>
</evidence>
<organism evidence="2 3">
    <name type="scientific">Nocardioides imazamoxiresistens</name>
    <dbReference type="NCBI Taxonomy" id="3231893"/>
    <lineage>
        <taxon>Bacteria</taxon>
        <taxon>Bacillati</taxon>
        <taxon>Actinomycetota</taxon>
        <taxon>Actinomycetes</taxon>
        <taxon>Propionibacteriales</taxon>
        <taxon>Nocardioidaceae</taxon>
        <taxon>Nocardioides</taxon>
    </lineage>
</organism>
<protein>
    <submittedName>
        <fullName evidence="2">MaoC family dehydratase N-terminal domain-containing protein</fullName>
    </submittedName>
</protein>
<dbReference type="RefSeq" id="WP_315731220.1">
    <property type="nucleotide sequence ID" value="NZ_JAVYII010000001.1"/>
</dbReference>
<proteinExistence type="predicted"/>
<dbReference type="PIRSF" id="PIRSF018072">
    <property type="entry name" value="UCP018072"/>
    <property type="match status" value="1"/>
</dbReference>
<sequence>MSLDSTLVGRTFPATPPYRVSDEKVAEFAAAVGQEYAPGGAVPATFPIVLAFAAMNDFLDTVGVDLSRIVHGEQKFAYERPIVAGDVLSTALTVASLRQIGGNDIIGTRSDVTDADGTLVCSTSAVLVHRGAAA</sequence>
<dbReference type="EMBL" id="JAVYII010000001">
    <property type="protein sequence ID" value="MDT9592046.1"/>
    <property type="molecule type" value="Genomic_DNA"/>
</dbReference>
<dbReference type="InterPro" id="IPR016709">
    <property type="entry name" value="HadA-like"/>
</dbReference>
<dbReference type="Proteomes" id="UP001268542">
    <property type="component" value="Unassembled WGS sequence"/>
</dbReference>